<feature type="chain" id="PRO_5038447222" description="Secreted protein" evidence="1">
    <location>
        <begin position="22"/>
        <end position="161"/>
    </location>
</feature>
<organism evidence="2 3">
    <name type="scientific">Gordonia spumicola</name>
    <dbReference type="NCBI Taxonomy" id="589161"/>
    <lineage>
        <taxon>Bacteria</taxon>
        <taxon>Bacillati</taxon>
        <taxon>Actinomycetota</taxon>
        <taxon>Actinomycetes</taxon>
        <taxon>Mycobacteriales</taxon>
        <taxon>Gordoniaceae</taxon>
        <taxon>Gordonia</taxon>
    </lineage>
</organism>
<keyword evidence="1" id="KW-0732">Signal</keyword>
<name>A0A7I9VEH8_9ACTN</name>
<reference evidence="3" key="1">
    <citation type="submission" date="2019-06" db="EMBL/GenBank/DDBJ databases">
        <title>Gordonia isolated from sludge of a wastewater treatment plant.</title>
        <authorList>
            <person name="Tamura T."/>
            <person name="Aoyama K."/>
            <person name="Kang Y."/>
            <person name="Saito S."/>
            <person name="Akiyama N."/>
            <person name="Yazawa K."/>
            <person name="Gonoi T."/>
            <person name="Mikami Y."/>
        </authorList>
    </citation>
    <scope>NUCLEOTIDE SEQUENCE [LARGE SCALE GENOMIC DNA]</scope>
    <source>
        <strain evidence="3">NBRC 107696</strain>
    </source>
</reference>
<sequence>MAATAAAVLVAAGTVAATPHAAAVPSAEPHYVKTIRCNSANPLPGPRIGLPVDIYTGIRFPSDGLPGPAIELLANEPITGGQWQNVVTYTIKTRITWRNLRTGRSGVVVTPTRTHRVIWQAVVHPGRGPVRLSIRQTIGVVAWNPMVNPQTSTCATTVNAW</sequence>
<keyword evidence="3" id="KW-1185">Reference proteome</keyword>
<accession>A0A7I9VEH8</accession>
<evidence type="ECO:0000256" key="1">
    <source>
        <dbReference type="SAM" id="SignalP"/>
    </source>
</evidence>
<feature type="signal peptide" evidence="1">
    <location>
        <begin position="1"/>
        <end position="21"/>
    </location>
</feature>
<evidence type="ECO:0000313" key="3">
    <source>
        <dbReference type="Proteomes" id="UP000444960"/>
    </source>
</evidence>
<dbReference type="OrthoDB" id="4376121at2"/>
<gene>
    <name evidence="2" type="ORF">nbrc107696_42050</name>
</gene>
<dbReference type="Proteomes" id="UP000444960">
    <property type="component" value="Unassembled WGS sequence"/>
</dbReference>
<dbReference type="EMBL" id="BJOV01000005">
    <property type="protein sequence ID" value="GEE03759.1"/>
    <property type="molecule type" value="Genomic_DNA"/>
</dbReference>
<evidence type="ECO:0000313" key="2">
    <source>
        <dbReference type="EMBL" id="GEE03759.1"/>
    </source>
</evidence>
<comment type="caution">
    <text evidence="2">The sequence shown here is derived from an EMBL/GenBank/DDBJ whole genome shotgun (WGS) entry which is preliminary data.</text>
</comment>
<protein>
    <recommendedName>
        <fullName evidence="4">Secreted protein</fullName>
    </recommendedName>
</protein>
<dbReference type="AlphaFoldDB" id="A0A7I9VEH8"/>
<proteinExistence type="predicted"/>
<evidence type="ECO:0008006" key="4">
    <source>
        <dbReference type="Google" id="ProtNLM"/>
    </source>
</evidence>